<keyword evidence="1" id="KW-0472">Membrane</keyword>
<keyword evidence="3" id="KW-1185">Reference proteome</keyword>
<evidence type="ECO:0000313" key="2">
    <source>
        <dbReference type="EMBL" id="MEU1954537.1"/>
    </source>
</evidence>
<comment type="caution">
    <text evidence="2">The sequence shown here is derived from an EMBL/GenBank/DDBJ whole genome shotgun (WGS) entry which is preliminary data.</text>
</comment>
<gene>
    <name evidence="2" type="ORF">ABZ510_22055</name>
</gene>
<evidence type="ECO:0008006" key="4">
    <source>
        <dbReference type="Google" id="ProtNLM"/>
    </source>
</evidence>
<keyword evidence="1" id="KW-1133">Transmembrane helix</keyword>
<sequence length="93" mass="9452">METVLTNLRSLGEVTLAALVLGAGLPMVFALGVRLWSAAAPAGPGGTVRRNPVALAGAYLCLIAVLAVVVVAVLFVAKAFLADRLGIHLFGQA</sequence>
<dbReference type="RefSeq" id="WP_030524626.1">
    <property type="nucleotide sequence ID" value="NZ_JBEYBD010000010.1"/>
</dbReference>
<evidence type="ECO:0000313" key="3">
    <source>
        <dbReference type="Proteomes" id="UP001550628"/>
    </source>
</evidence>
<dbReference type="Proteomes" id="UP001550628">
    <property type="component" value="Unassembled WGS sequence"/>
</dbReference>
<organism evidence="2 3">
    <name type="scientific">Nocardia rhamnosiphila</name>
    <dbReference type="NCBI Taxonomy" id="426716"/>
    <lineage>
        <taxon>Bacteria</taxon>
        <taxon>Bacillati</taxon>
        <taxon>Actinomycetota</taxon>
        <taxon>Actinomycetes</taxon>
        <taxon>Mycobacteriales</taxon>
        <taxon>Nocardiaceae</taxon>
        <taxon>Nocardia</taxon>
    </lineage>
</organism>
<accession>A0ABV2WUK0</accession>
<protein>
    <recommendedName>
        <fullName evidence="4">DUF4190 domain-containing protein</fullName>
    </recommendedName>
</protein>
<reference evidence="2 3" key="1">
    <citation type="submission" date="2024-06" db="EMBL/GenBank/DDBJ databases">
        <title>The Natural Products Discovery Center: Release of the First 8490 Sequenced Strains for Exploring Actinobacteria Biosynthetic Diversity.</title>
        <authorList>
            <person name="Kalkreuter E."/>
            <person name="Kautsar S.A."/>
            <person name="Yang D."/>
            <person name="Bader C.D."/>
            <person name="Teijaro C.N."/>
            <person name="Fluegel L."/>
            <person name="Davis C.M."/>
            <person name="Simpson J.R."/>
            <person name="Lauterbach L."/>
            <person name="Steele A.D."/>
            <person name="Gui C."/>
            <person name="Meng S."/>
            <person name="Li G."/>
            <person name="Viehrig K."/>
            <person name="Ye F."/>
            <person name="Su P."/>
            <person name="Kiefer A.F."/>
            <person name="Nichols A."/>
            <person name="Cepeda A.J."/>
            <person name="Yan W."/>
            <person name="Fan B."/>
            <person name="Jiang Y."/>
            <person name="Adhikari A."/>
            <person name="Zheng C.-J."/>
            <person name="Schuster L."/>
            <person name="Cowan T.M."/>
            <person name="Smanski M.J."/>
            <person name="Chevrette M.G."/>
            <person name="De Carvalho L.P.S."/>
            <person name="Shen B."/>
        </authorList>
    </citation>
    <scope>NUCLEOTIDE SEQUENCE [LARGE SCALE GENOMIC DNA]</scope>
    <source>
        <strain evidence="2 3">NPDC019708</strain>
    </source>
</reference>
<keyword evidence="1" id="KW-0812">Transmembrane</keyword>
<proteinExistence type="predicted"/>
<dbReference type="EMBL" id="JBEYBF010000016">
    <property type="protein sequence ID" value="MEU1954537.1"/>
    <property type="molecule type" value="Genomic_DNA"/>
</dbReference>
<dbReference type="GeneID" id="96246477"/>
<feature type="transmembrane region" description="Helical" evidence="1">
    <location>
        <begin position="54"/>
        <end position="77"/>
    </location>
</feature>
<evidence type="ECO:0000256" key="1">
    <source>
        <dbReference type="SAM" id="Phobius"/>
    </source>
</evidence>
<name>A0ABV2WUK0_9NOCA</name>